<dbReference type="InterPro" id="IPR051781">
    <property type="entry name" value="Metallo-dep_Hydrolase"/>
</dbReference>
<dbReference type="Gene3D" id="3.30.110.90">
    <property type="entry name" value="Amidohydrolase"/>
    <property type="match status" value="1"/>
</dbReference>
<gene>
    <name evidence="2" type="ORF">J2T60_000539</name>
</gene>
<evidence type="ECO:0000259" key="1">
    <source>
        <dbReference type="Pfam" id="PF01979"/>
    </source>
</evidence>
<dbReference type="Pfam" id="PF01979">
    <property type="entry name" value="Amidohydro_1"/>
    <property type="match status" value="1"/>
</dbReference>
<dbReference type="EMBL" id="JALJYF010000001">
    <property type="protein sequence ID" value="MCP1726574.1"/>
    <property type="molecule type" value="Genomic_DNA"/>
</dbReference>
<evidence type="ECO:0000313" key="3">
    <source>
        <dbReference type="Proteomes" id="UP001523550"/>
    </source>
</evidence>
<reference evidence="2 3" key="1">
    <citation type="submission" date="2022-03" db="EMBL/GenBank/DDBJ databases">
        <title>Genomic Encyclopedia of Type Strains, Phase III (KMG-III): the genomes of soil and plant-associated and newly described type strains.</title>
        <authorList>
            <person name="Whitman W."/>
        </authorList>
    </citation>
    <scope>NUCLEOTIDE SEQUENCE [LARGE SCALE GENOMIC DNA]</scope>
    <source>
        <strain evidence="2 3">BSker1</strain>
    </source>
</reference>
<feature type="domain" description="Amidohydrolase-related" evidence="1">
    <location>
        <begin position="81"/>
        <end position="433"/>
    </location>
</feature>
<organism evidence="2 3">
    <name type="scientific">Natronospira proteinivora</name>
    <dbReference type="NCBI Taxonomy" id="1807133"/>
    <lineage>
        <taxon>Bacteria</taxon>
        <taxon>Pseudomonadati</taxon>
        <taxon>Pseudomonadota</taxon>
        <taxon>Gammaproteobacteria</taxon>
        <taxon>Natronospirales</taxon>
        <taxon>Natronospiraceae</taxon>
        <taxon>Natronospira</taxon>
    </lineage>
</organism>
<dbReference type="SUPFAM" id="SSF51338">
    <property type="entry name" value="Composite domain of metallo-dependent hydrolases"/>
    <property type="match status" value="1"/>
</dbReference>
<dbReference type="PANTHER" id="PTHR43135">
    <property type="entry name" value="ALPHA-D-RIBOSE 1-METHYLPHOSPHONATE 5-TRIPHOSPHATE DIPHOSPHATASE"/>
    <property type="match status" value="1"/>
</dbReference>
<proteinExistence type="predicted"/>
<dbReference type="InterPro" id="IPR032466">
    <property type="entry name" value="Metal_Hydrolase"/>
</dbReference>
<comment type="caution">
    <text evidence="2">The sequence shown here is derived from an EMBL/GenBank/DDBJ whole genome shotgun (WGS) entry which is preliminary data.</text>
</comment>
<dbReference type="Gene3D" id="3.40.50.10910">
    <property type="entry name" value="Amidohydrolase"/>
    <property type="match status" value="1"/>
</dbReference>
<name>A0ABT1G5J3_9GAMM</name>
<dbReference type="Gene3D" id="1.20.58.520">
    <property type="entry name" value="Amidohydrolase"/>
    <property type="match status" value="1"/>
</dbReference>
<sequence>MRRDLGYALGILLILATPVANAAEWLVLENLKLIDGTGSEPRTVSSLLVRDGVIASIDGEPSVSDPKPMDKVTRIDLDGAWVMPGLVDAHVHLAHYPRGHNQLADRLDWAVRGGVTTVRDMGGDARVLAEARRALEAGELVGPTVRFSAILGGESMFDHPVLAQAARGYGPGNAPWLRAISDDTDLTRMMAKARGAGVSGVKIYGDLDAAQLRRVAEAAEAQGLMRWAHGTVFPARPSELVAAGVQSLSHAPYLVWEAVDSVPADYRKRTQGPYSDIPPDHPRILALLERMAEEGVVLDTTLSLYRDMHRYRPPEGIEWASEAFDWGVELVRLAHEHGVMVAAGTDAFEPVNSMAPPNTHVELFTLVEDVGMAPMEALVAATRNGAIATGVDQERGTLTVGKAADLLVLDANPLENIRNTLELRLVVTNGQIVQPGMPGLE</sequence>
<dbReference type="Proteomes" id="UP001523550">
    <property type="component" value="Unassembled WGS sequence"/>
</dbReference>
<dbReference type="RefSeq" id="WP_253445079.1">
    <property type="nucleotide sequence ID" value="NZ_JALJYF010000001.1"/>
</dbReference>
<keyword evidence="3" id="KW-1185">Reference proteome</keyword>
<protein>
    <submittedName>
        <fullName evidence="2">Imidazolonepropionase-like amidohydrolase</fullName>
    </submittedName>
</protein>
<dbReference type="SUPFAM" id="SSF51556">
    <property type="entry name" value="Metallo-dependent hydrolases"/>
    <property type="match status" value="1"/>
</dbReference>
<dbReference type="InterPro" id="IPR006680">
    <property type="entry name" value="Amidohydro-rel"/>
</dbReference>
<evidence type="ECO:0000313" key="2">
    <source>
        <dbReference type="EMBL" id="MCP1726574.1"/>
    </source>
</evidence>
<dbReference type="PANTHER" id="PTHR43135:SF3">
    <property type="entry name" value="ALPHA-D-RIBOSE 1-METHYLPHOSPHONATE 5-TRIPHOSPHATE DIPHOSPHATASE"/>
    <property type="match status" value="1"/>
</dbReference>
<dbReference type="InterPro" id="IPR011059">
    <property type="entry name" value="Metal-dep_hydrolase_composite"/>
</dbReference>
<accession>A0ABT1G5J3</accession>
<dbReference type="Gene3D" id="2.30.40.10">
    <property type="entry name" value="Urease, subunit C, domain 1"/>
    <property type="match status" value="1"/>
</dbReference>